<dbReference type="Proteomes" id="UP000093482">
    <property type="component" value="Unassembled WGS sequence"/>
</dbReference>
<keyword evidence="3 14" id="KW-1003">Cell membrane</keyword>
<dbReference type="GO" id="GO:0062054">
    <property type="term" value="F:fluoride channel activity"/>
    <property type="evidence" value="ECO:0007669"/>
    <property type="project" value="UniProtKB-UniRule"/>
</dbReference>
<evidence type="ECO:0000256" key="2">
    <source>
        <dbReference type="ARBA" id="ARBA00022448"/>
    </source>
</evidence>
<comment type="function">
    <text evidence="13 14">Fluoride-specific ion channel. Important for reducing fluoride concentration in the cell, thus reducing its toxicity.</text>
</comment>
<keyword evidence="4 14" id="KW-0812">Transmembrane</keyword>
<dbReference type="PANTHER" id="PTHR28259:SF16">
    <property type="entry name" value="FLUORIDE-SPECIFIC ION CHANNEL FLUC 2"/>
    <property type="match status" value="1"/>
</dbReference>
<keyword evidence="6 14" id="KW-1133">Transmembrane helix</keyword>
<evidence type="ECO:0000256" key="3">
    <source>
        <dbReference type="ARBA" id="ARBA00022475"/>
    </source>
</evidence>
<evidence type="ECO:0000256" key="5">
    <source>
        <dbReference type="ARBA" id="ARBA00022723"/>
    </source>
</evidence>
<evidence type="ECO:0000256" key="11">
    <source>
        <dbReference type="ARBA" id="ARBA00035120"/>
    </source>
</evidence>
<dbReference type="PANTHER" id="PTHR28259">
    <property type="entry name" value="FLUORIDE EXPORT PROTEIN 1-RELATED"/>
    <property type="match status" value="1"/>
</dbReference>
<protein>
    <recommendedName>
        <fullName evidence="14">Fluoride-specific ion channel FluC</fullName>
    </recommendedName>
</protein>
<evidence type="ECO:0000256" key="10">
    <source>
        <dbReference type="ARBA" id="ARBA00023303"/>
    </source>
</evidence>
<evidence type="ECO:0000256" key="14">
    <source>
        <dbReference type="HAMAP-Rule" id="MF_00454"/>
    </source>
</evidence>
<dbReference type="GO" id="GO:0046872">
    <property type="term" value="F:metal ion binding"/>
    <property type="evidence" value="ECO:0007669"/>
    <property type="project" value="UniProtKB-KW"/>
</dbReference>
<evidence type="ECO:0000256" key="12">
    <source>
        <dbReference type="ARBA" id="ARBA00035585"/>
    </source>
</evidence>
<keyword evidence="10 14" id="KW-0407">Ion channel</keyword>
<evidence type="ECO:0000256" key="4">
    <source>
        <dbReference type="ARBA" id="ARBA00022692"/>
    </source>
</evidence>
<sequence length="114" mass="12905">MELLYVCIGGFFGAIARFLMFNVFAKKERATLFVNVSGSFLLVLFMPYMTTDWQQLLIAIGFFGAYTTFSTFTLDAVQLAKTSKKEAALYVVRMLSYSAVAMLVAYMLDSMLRR</sequence>
<dbReference type="GO" id="GO:0005886">
    <property type="term" value="C:plasma membrane"/>
    <property type="evidence" value="ECO:0007669"/>
    <property type="project" value="UniProtKB-SubCell"/>
</dbReference>
<keyword evidence="8 14" id="KW-0406">Ion transport</keyword>
<dbReference type="OrthoDB" id="9815830at2"/>
<evidence type="ECO:0000256" key="6">
    <source>
        <dbReference type="ARBA" id="ARBA00022989"/>
    </source>
</evidence>
<evidence type="ECO:0000313" key="15">
    <source>
        <dbReference type="EMBL" id="OCS94429.1"/>
    </source>
</evidence>
<gene>
    <name evidence="14" type="primary">fluC</name>
    <name evidence="14" type="synonym">crcB</name>
    <name evidence="15" type="ORF">A6K76_03705</name>
</gene>
<comment type="caution">
    <text evidence="15">The sequence shown here is derived from an EMBL/GenBank/DDBJ whole genome shotgun (WGS) entry which is preliminary data.</text>
</comment>
<feature type="binding site" evidence="14">
    <location>
        <position position="64"/>
    </location>
    <ligand>
        <name>Na(+)</name>
        <dbReference type="ChEBI" id="CHEBI:29101"/>
        <note>structural</note>
    </ligand>
</feature>
<organism evidence="15 16">
    <name type="scientific">Caryophanon latum</name>
    <dbReference type="NCBI Taxonomy" id="33977"/>
    <lineage>
        <taxon>Bacteria</taxon>
        <taxon>Bacillati</taxon>
        <taxon>Bacillota</taxon>
        <taxon>Bacilli</taxon>
        <taxon>Bacillales</taxon>
        <taxon>Caryophanaceae</taxon>
        <taxon>Caryophanon</taxon>
    </lineage>
</organism>
<evidence type="ECO:0000256" key="9">
    <source>
        <dbReference type="ARBA" id="ARBA00023136"/>
    </source>
</evidence>
<keyword evidence="9 14" id="KW-0472">Membrane</keyword>
<feature type="binding site" evidence="14">
    <location>
        <position position="67"/>
    </location>
    <ligand>
        <name>Na(+)</name>
        <dbReference type="ChEBI" id="CHEBI:29101"/>
        <note>structural</note>
    </ligand>
</feature>
<comment type="similarity">
    <text evidence="11 14">Belongs to the fluoride channel Fluc/FEX (TC 1.A.43) family.</text>
</comment>
<keyword evidence="7 14" id="KW-0915">Sodium</keyword>
<feature type="transmembrane region" description="Helical" evidence="14">
    <location>
        <begin position="32"/>
        <end position="50"/>
    </location>
</feature>
<evidence type="ECO:0000256" key="1">
    <source>
        <dbReference type="ARBA" id="ARBA00004651"/>
    </source>
</evidence>
<proteinExistence type="inferred from homology"/>
<feature type="transmembrane region" description="Helical" evidence="14">
    <location>
        <begin position="56"/>
        <end position="77"/>
    </location>
</feature>
<evidence type="ECO:0000256" key="8">
    <source>
        <dbReference type="ARBA" id="ARBA00023065"/>
    </source>
</evidence>
<dbReference type="EMBL" id="MATO01000002">
    <property type="protein sequence ID" value="OCS94429.1"/>
    <property type="molecule type" value="Genomic_DNA"/>
</dbReference>
<name>A0A1C0Z4I4_9BACL</name>
<feature type="transmembrane region" description="Helical" evidence="14">
    <location>
        <begin position="89"/>
        <end position="108"/>
    </location>
</feature>
<keyword evidence="5 14" id="KW-0479">Metal-binding</keyword>
<dbReference type="HAMAP" id="MF_00454">
    <property type="entry name" value="FluC"/>
    <property type="match status" value="1"/>
</dbReference>
<feature type="transmembrane region" description="Helical" evidence="14">
    <location>
        <begin position="6"/>
        <end position="25"/>
    </location>
</feature>
<comment type="activity regulation">
    <text evidence="14">Na(+) is not transported, but it plays an essential structural role and its presence is essential for fluoride channel function.</text>
</comment>
<dbReference type="Pfam" id="PF02537">
    <property type="entry name" value="CRCB"/>
    <property type="match status" value="1"/>
</dbReference>
<dbReference type="AlphaFoldDB" id="A0A1C0Z4I4"/>
<evidence type="ECO:0000256" key="13">
    <source>
        <dbReference type="ARBA" id="ARBA00049940"/>
    </source>
</evidence>
<comment type="catalytic activity">
    <reaction evidence="12">
        <text>fluoride(in) = fluoride(out)</text>
        <dbReference type="Rhea" id="RHEA:76159"/>
        <dbReference type="ChEBI" id="CHEBI:17051"/>
    </reaction>
    <physiologicalReaction direction="left-to-right" evidence="12">
        <dbReference type="Rhea" id="RHEA:76160"/>
    </physiologicalReaction>
</comment>
<keyword evidence="16" id="KW-1185">Reference proteome</keyword>
<evidence type="ECO:0000256" key="7">
    <source>
        <dbReference type="ARBA" id="ARBA00023053"/>
    </source>
</evidence>
<accession>A0A1C0Z4I4</accession>
<reference evidence="15 16" key="1">
    <citation type="submission" date="2016-07" db="EMBL/GenBank/DDBJ databases">
        <title>Caryophanon latum genome sequencing.</title>
        <authorList>
            <person name="Verma A."/>
            <person name="Pal Y."/>
            <person name="Krishnamurthi S."/>
        </authorList>
    </citation>
    <scope>NUCLEOTIDE SEQUENCE [LARGE SCALE GENOMIC DNA]</scope>
    <source>
        <strain evidence="15 16">DSM 14151</strain>
    </source>
</reference>
<dbReference type="GO" id="GO:0140114">
    <property type="term" value="P:cellular detoxification of fluoride"/>
    <property type="evidence" value="ECO:0007669"/>
    <property type="project" value="UniProtKB-UniRule"/>
</dbReference>
<evidence type="ECO:0000313" key="16">
    <source>
        <dbReference type="Proteomes" id="UP000093482"/>
    </source>
</evidence>
<keyword evidence="2 14" id="KW-0813">Transport</keyword>
<comment type="subcellular location">
    <subcellularLocation>
        <location evidence="1 14">Cell membrane</location>
        <topology evidence="1 14">Multi-pass membrane protein</topology>
    </subcellularLocation>
</comment>
<dbReference type="InterPro" id="IPR003691">
    <property type="entry name" value="FluC"/>
</dbReference>